<feature type="transmembrane region" description="Helical" evidence="1">
    <location>
        <begin position="102"/>
        <end position="122"/>
    </location>
</feature>
<protein>
    <recommendedName>
        <fullName evidence="2">DUF4234 domain-containing protein</fullName>
    </recommendedName>
</protein>
<evidence type="ECO:0000259" key="2">
    <source>
        <dbReference type="Pfam" id="PF14018"/>
    </source>
</evidence>
<proteinExistence type="predicted"/>
<evidence type="ECO:0000256" key="1">
    <source>
        <dbReference type="SAM" id="Phobius"/>
    </source>
</evidence>
<accession>A0ABN5AL42</accession>
<keyword evidence="4" id="KW-1185">Reference proteome</keyword>
<evidence type="ECO:0000313" key="4">
    <source>
        <dbReference type="Proteomes" id="UP000196877"/>
    </source>
</evidence>
<keyword evidence="1" id="KW-1133">Transmembrane helix</keyword>
<evidence type="ECO:0000313" key="3">
    <source>
        <dbReference type="EMBL" id="ASB91510.1"/>
    </source>
</evidence>
<dbReference type="Pfam" id="PF14018">
    <property type="entry name" value="DUF4234"/>
    <property type="match status" value="1"/>
</dbReference>
<dbReference type="GeneID" id="92855902"/>
<feature type="domain" description="DUF4234" evidence="2">
    <location>
        <begin position="16"/>
        <end position="70"/>
    </location>
</feature>
<dbReference type="InterPro" id="IPR025328">
    <property type="entry name" value="DUF4234"/>
</dbReference>
<dbReference type="RefSeq" id="WP_006639785.1">
    <property type="nucleotide sequence ID" value="NZ_BORD01000001.1"/>
</dbReference>
<gene>
    <name evidence="3" type="ORF">S101395_05027</name>
</gene>
<feature type="transmembrane region" description="Helical" evidence="1">
    <location>
        <begin position="15"/>
        <end position="36"/>
    </location>
</feature>
<keyword evidence="1" id="KW-0472">Membrane</keyword>
<dbReference type="Proteomes" id="UP000196877">
    <property type="component" value="Chromosome"/>
</dbReference>
<dbReference type="EMBL" id="CP021920">
    <property type="protein sequence ID" value="ASB91510.1"/>
    <property type="molecule type" value="Genomic_DNA"/>
</dbReference>
<keyword evidence="1" id="KW-0812">Transmembrane</keyword>
<sequence length="166" mass="19615">MNEERKLAEFPRIRIIHMIVLTIVTFGMYIPYWFLSRRQALERLQIKLPYVAIKVTVLLFAFSILELFWTSSLISIQRMWGEDILPIQDYPLLLPLHPEDSFLSEFGFLLFTIVNICSSFNIRSGFKKQLSNQPVNGWFTFLFHIWYLQRIINKHAALDASEQETA</sequence>
<reference evidence="3 4" key="1">
    <citation type="submission" date="2017-06" db="EMBL/GenBank/DDBJ databases">
        <title>Genome sequence of Bacillus sonorensis strain SRCM101395.</title>
        <authorList>
            <person name="Cho S.H."/>
        </authorList>
    </citation>
    <scope>NUCLEOTIDE SEQUENCE [LARGE SCALE GENOMIC DNA]</scope>
    <source>
        <strain evidence="3 4">SRCM101395</strain>
    </source>
</reference>
<organism evidence="3 4">
    <name type="scientific">Bacillus sonorensis</name>
    <dbReference type="NCBI Taxonomy" id="119858"/>
    <lineage>
        <taxon>Bacteria</taxon>
        <taxon>Bacillati</taxon>
        <taxon>Bacillota</taxon>
        <taxon>Bacilli</taxon>
        <taxon>Bacillales</taxon>
        <taxon>Bacillaceae</taxon>
        <taxon>Bacillus</taxon>
    </lineage>
</organism>
<name>A0ABN5AL42_9BACI</name>
<feature type="transmembrane region" description="Helical" evidence="1">
    <location>
        <begin position="48"/>
        <end position="69"/>
    </location>
</feature>